<comment type="caution">
    <text evidence="2">The sequence shown here is derived from an EMBL/GenBank/DDBJ whole genome shotgun (WGS) entry which is preliminary data.</text>
</comment>
<keyword evidence="3" id="KW-1185">Reference proteome</keyword>
<dbReference type="Pfam" id="PF00561">
    <property type="entry name" value="Abhydrolase_1"/>
    <property type="match status" value="1"/>
</dbReference>
<name>A0A8J6TYB2_9FLAO</name>
<reference evidence="2" key="1">
    <citation type="submission" date="2020-09" db="EMBL/GenBank/DDBJ databases">
        <title>Taishania pollutisoli gen. nov., sp. nov., Isolated from Tetrabromobisphenol A-Contaminated Soil.</title>
        <authorList>
            <person name="Chen Q."/>
        </authorList>
    </citation>
    <scope>NUCLEOTIDE SEQUENCE</scope>
    <source>
        <strain evidence="2">CZZ-1</strain>
    </source>
</reference>
<dbReference type="InterPro" id="IPR050266">
    <property type="entry name" value="AB_hydrolase_sf"/>
</dbReference>
<dbReference type="Proteomes" id="UP000652681">
    <property type="component" value="Unassembled WGS sequence"/>
</dbReference>
<dbReference type="GO" id="GO:0016787">
    <property type="term" value="F:hydrolase activity"/>
    <property type="evidence" value="ECO:0007669"/>
    <property type="project" value="UniProtKB-KW"/>
</dbReference>
<evidence type="ECO:0000313" key="3">
    <source>
        <dbReference type="Proteomes" id="UP000652681"/>
    </source>
</evidence>
<dbReference type="EMBL" id="JACVEL010000016">
    <property type="protein sequence ID" value="MBC9813826.1"/>
    <property type="molecule type" value="Genomic_DNA"/>
</dbReference>
<sequence length="259" mass="29405">MKLVELAGKKLAVSPVFTEHVTDDSCVLVFLHEALGSIGQWKGFPQQLCNALHLNGIVYEREGYGHSSALRKQRTNRYLHEYAWEELPELLDTILPKEKQVVLIGHSDGASIALLYAARFPKRVKAVVSMAAHVLVEEITRKGIAPAVQAYKAGKLEGLRKYHGDKTEELFYAWANTWNLPEFRDWNICEDIETVTCPVLALQGVNDQYGTSLQLDLIEKAIRKGQVTKTMIPRCGHHPHLEVPEQTEHMIAEWWKRNT</sequence>
<keyword evidence="2" id="KW-0378">Hydrolase</keyword>
<evidence type="ECO:0000313" key="2">
    <source>
        <dbReference type="EMBL" id="MBC9813826.1"/>
    </source>
</evidence>
<dbReference type="PANTHER" id="PTHR43798:SF33">
    <property type="entry name" value="HYDROLASE, PUTATIVE (AFU_ORTHOLOGUE AFUA_2G14860)-RELATED"/>
    <property type="match status" value="1"/>
</dbReference>
<dbReference type="RefSeq" id="WP_216714775.1">
    <property type="nucleotide sequence ID" value="NZ_JACVEL010000016.1"/>
</dbReference>
<dbReference type="Gene3D" id="3.40.50.1820">
    <property type="entry name" value="alpha/beta hydrolase"/>
    <property type="match status" value="1"/>
</dbReference>
<proteinExistence type="predicted"/>
<organism evidence="2 3">
    <name type="scientific">Taishania pollutisoli</name>
    <dbReference type="NCBI Taxonomy" id="2766479"/>
    <lineage>
        <taxon>Bacteria</taxon>
        <taxon>Pseudomonadati</taxon>
        <taxon>Bacteroidota</taxon>
        <taxon>Flavobacteriia</taxon>
        <taxon>Flavobacteriales</taxon>
        <taxon>Crocinitomicaceae</taxon>
        <taxon>Taishania</taxon>
    </lineage>
</organism>
<dbReference type="InterPro" id="IPR029058">
    <property type="entry name" value="AB_hydrolase_fold"/>
</dbReference>
<protein>
    <submittedName>
        <fullName evidence="2">Alpha/beta hydrolase</fullName>
    </submittedName>
</protein>
<feature type="domain" description="AB hydrolase-1" evidence="1">
    <location>
        <begin position="27"/>
        <end position="180"/>
    </location>
</feature>
<dbReference type="GO" id="GO:0016020">
    <property type="term" value="C:membrane"/>
    <property type="evidence" value="ECO:0007669"/>
    <property type="project" value="TreeGrafter"/>
</dbReference>
<dbReference type="AlphaFoldDB" id="A0A8J6TYB2"/>
<dbReference type="SUPFAM" id="SSF53474">
    <property type="entry name" value="alpha/beta-Hydrolases"/>
    <property type="match status" value="1"/>
</dbReference>
<gene>
    <name evidence="2" type="ORF">H9Y05_15225</name>
</gene>
<accession>A0A8J6TYB2</accession>
<evidence type="ECO:0000259" key="1">
    <source>
        <dbReference type="Pfam" id="PF00561"/>
    </source>
</evidence>
<dbReference type="PANTHER" id="PTHR43798">
    <property type="entry name" value="MONOACYLGLYCEROL LIPASE"/>
    <property type="match status" value="1"/>
</dbReference>
<dbReference type="InterPro" id="IPR000073">
    <property type="entry name" value="AB_hydrolase_1"/>
</dbReference>